<keyword evidence="2" id="KW-0645">Protease</keyword>
<dbReference type="GO" id="GO:0006508">
    <property type="term" value="P:proteolysis"/>
    <property type="evidence" value="ECO:0007669"/>
    <property type="project" value="UniProtKB-KW"/>
</dbReference>
<keyword evidence="3" id="KW-0378">Hydrolase</keyword>
<dbReference type="AlphaFoldDB" id="A0A916WV05"/>
<dbReference type="RefSeq" id="WP_188837702.1">
    <property type="nucleotide sequence ID" value="NZ_BMHI01000004.1"/>
</dbReference>
<dbReference type="Gene3D" id="3.40.50.880">
    <property type="match status" value="1"/>
</dbReference>
<evidence type="ECO:0000256" key="3">
    <source>
        <dbReference type="ARBA" id="ARBA00022801"/>
    </source>
</evidence>
<dbReference type="InterPro" id="IPR005320">
    <property type="entry name" value="Peptidase_S51"/>
</dbReference>
<evidence type="ECO:0000256" key="1">
    <source>
        <dbReference type="ARBA" id="ARBA00006534"/>
    </source>
</evidence>
<accession>A0A916WV05</accession>
<reference evidence="5" key="2">
    <citation type="submission" date="2020-09" db="EMBL/GenBank/DDBJ databases">
        <authorList>
            <person name="Sun Q."/>
            <person name="Zhou Y."/>
        </authorList>
    </citation>
    <scope>NUCLEOTIDE SEQUENCE</scope>
    <source>
        <strain evidence="5">CGMCC 1.15085</strain>
    </source>
</reference>
<dbReference type="Pfam" id="PF03575">
    <property type="entry name" value="Peptidase_S51"/>
    <property type="match status" value="1"/>
</dbReference>
<dbReference type="GO" id="GO:0008236">
    <property type="term" value="F:serine-type peptidase activity"/>
    <property type="evidence" value="ECO:0007669"/>
    <property type="project" value="UniProtKB-KW"/>
</dbReference>
<dbReference type="PANTHER" id="PTHR20842">
    <property type="entry name" value="PROTEASE S51 ALPHA-ASPARTYL DIPEPTIDASE"/>
    <property type="match status" value="1"/>
</dbReference>
<proteinExistence type="inferred from homology"/>
<dbReference type="Proteomes" id="UP000636793">
    <property type="component" value="Unassembled WGS sequence"/>
</dbReference>
<evidence type="ECO:0000256" key="4">
    <source>
        <dbReference type="ARBA" id="ARBA00022825"/>
    </source>
</evidence>
<keyword evidence="6" id="KW-1185">Reference proteome</keyword>
<sequence length="228" mass="24331">MKLLLTSGGVTNDSIRNALVEMLGKPISECSALCIPTAMYGHPSLGTGVRAWEFISGRSTNPMVDLGWKSIGMLELTALPSIDAEGWIPFVREADVLLAAGGDVLYLCHWMRETGLADLLPSLTNTVWVGLSAGSMVMTPEVGDDFIQWRPPGGDDSTLGLVDFSICPHLAVDGMPGNSMAEAESWAASIAAPAYAMDDRTAISVVDGQMQIISEGTWKCLRQGSQLR</sequence>
<dbReference type="PANTHER" id="PTHR20842:SF0">
    <property type="entry name" value="ALPHA-ASPARTYL DIPEPTIDASE"/>
    <property type="match status" value="1"/>
</dbReference>
<dbReference type="InterPro" id="IPR029062">
    <property type="entry name" value="Class_I_gatase-like"/>
</dbReference>
<reference evidence="5" key="1">
    <citation type="journal article" date="2014" name="Int. J. Syst. Evol. Microbiol.">
        <title>Complete genome sequence of Corynebacterium casei LMG S-19264T (=DSM 44701T), isolated from a smear-ripened cheese.</title>
        <authorList>
            <consortium name="US DOE Joint Genome Institute (JGI-PGF)"/>
            <person name="Walter F."/>
            <person name="Albersmeier A."/>
            <person name="Kalinowski J."/>
            <person name="Ruckert C."/>
        </authorList>
    </citation>
    <scope>NUCLEOTIDE SEQUENCE</scope>
    <source>
        <strain evidence="5">CGMCC 1.15085</strain>
    </source>
</reference>
<evidence type="ECO:0000313" key="5">
    <source>
        <dbReference type="EMBL" id="GGB36217.1"/>
    </source>
</evidence>
<dbReference type="EMBL" id="BMHI01000004">
    <property type="protein sequence ID" value="GGB36217.1"/>
    <property type="molecule type" value="Genomic_DNA"/>
</dbReference>
<name>A0A916WV05_9MICO</name>
<evidence type="ECO:0000256" key="2">
    <source>
        <dbReference type="ARBA" id="ARBA00022670"/>
    </source>
</evidence>
<protein>
    <submittedName>
        <fullName evidence="5">Peptidase E</fullName>
    </submittedName>
</protein>
<comment type="caution">
    <text evidence="5">The sequence shown here is derived from an EMBL/GenBank/DDBJ whole genome shotgun (WGS) entry which is preliminary data.</text>
</comment>
<dbReference type="SUPFAM" id="SSF52317">
    <property type="entry name" value="Class I glutamine amidotransferase-like"/>
    <property type="match status" value="1"/>
</dbReference>
<gene>
    <name evidence="5" type="ORF">GCM10011492_28700</name>
</gene>
<evidence type="ECO:0000313" key="6">
    <source>
        <dbReference type="Proteomes" id="UP000636793"/>
    </source>
</evidence>
<keyword evidence="4" id="KW-0720">Serine protease</keyword>
<comment type="similarity">
    <text evidence="1">Belongs to the peptidase S51 family.</text>
</comment>
<organism evidence="5 6">
    <name type="scientific">Flexivirga endophytica</name>
    <dbReference type="NCBI Taxonomy" id="1849103"/>
    <lineage>
        <taxon>Bacteria</taxon>
        <taxon>Bacillati</taxon>
        <taxon>Actinomycetota</taxon>
        <taxon>Actinomycetes</taxon>
        <taxon>Micrococcales</taxon>
        <taxon>Dermacoccaceae</taxon>
        <taxon>Flexivirga</taxon>
    </lineage>
</organism>